<dbReference type="PANTHER" id="PTHR23043:SF17">
    <property type="entry name" value="PROTEIN SIMILAR"/>
    <property type="match status" value="1"/>
</dbReference>
<dbReference type="InterPro" id="IPR035965">
    <property type="entry name" value="PAS-like_dom_sf"/>
</dbReference>
<organism evidence="7 8">
    <name type="scientific">Steinernema hermaphroditum</name>
    <dbReference type="NCBI Taxonomy" id="289476"/>
    <lineage>
        <taxon>Eukaryota</taxon>
        <taxon>Metazoa</taxon>
        <taxon>Ecdysozoa</taxon>
        <taxon>Nematoda</taxon>
        <taxon>Chromadorea</taxon>
        <taxon>Rhabditida</taxon>
        <taxon>Tylenchina</taxon>
        <taxon>Panagrolaimomorpha</taxon>
        <taxon>Strongyloidoidea</taxon>
        <taxon>Steinernematidae</taxon>
        <taxon>Steinernema</taxon>
    </lineage>
</organism>
<dbReference type="Proteomes" id="UP001175271">
    <property type="component" value="Unassembled WGS sequence"/>
</dbReference>
<dbReference type="CDD" id="cd11391">
    <property type="entry name" value="bHLH_PAS"/>
    <property type="match status" value="1"/>
</dbReference>
<dbReference type="Pfam" id="PF00989">
    <property type="entry name" value="PAS"/>
    <property type="match status" value="1"/>
</dbReference>
<dbReference type="GO" id="GO:0005634">
    <property type="term" value="C:nucleus"/>
    <property type="evidence" value="ECO:0007669"/>
    <property type="project" value="UniProtKB-SubCell"/>
</dbReference>
<evidence type="ECO:0000259" key="6">
    <source>
        <dbReference type="PROSITE" id="PS50112"/>
    </source>
</evidence>
<dbReference type="Gene3D" id="3.30.450.20">
    <property type="entry name" value="PAS domain"/>
    <property type="match status" value="2"/>
</dbReference>
<evidence type="ECO:0000256" key="1">
    <source>
        <dbReference type="ARBA" id="ARBA00004123"/>
    </source>
</evidence>
<dbReference type="PROSITE" id="PS50112">
    <property type="entry name" value="PAS"/>
    <property type="match status" value="2"/>
</dbReference>
<reference evidence="7" key="1">
    <citation type="submission" date="2023-06" db="EMBL/GenBank/DDBJ databases">
        <title>Genomic analysis of the entomopathogenic nematode Steinernema hermaphroditum.</title>
        <authorList>
            <person name="Schwarz E.M."/>
            <person name="Heppert J.K."/>
            <person name="Baniya A."/>
            <person name="Schwartz H.T."/>
            <person name="Tan C.-H."/>
            <person name="Antoshechkin I."/>
            <person name="Sternberg P.W."/>
            <person name="Goodrich-Blair H."/>
            <person name="Dillman A.R."/>
        </authorList>
    </citation>
    <scope>NUCLEOTIDE SEQUENCE</scope>
    <source>
        <strain evidence="7">PS9179</strain>
        <tissue evidence="7">Whole animal</tissue>
    </source>
</reference>
<evidence type="ECO:0000313" key="8">
    <source>
        <dbReference type="Proteomes" id="UP001175271"/>
    </source>
</evidence>
<accession>A0AA39GTZ4</accession>
<dbReference type="AlphaFoldDB" id="A0AA39GTZ4"/>
<proteinExistence type="predicted"/>
<feature type="domain" description="PAS" evidence="6">
    <location>
        <begin position="201"/>
        <end position="251"/>
    </location>
</feature>
<keyword evidence="8" id="KW-1185">Reference proteome</keyword>
<gene>
    <name evidence="7" type="ORF">QR680_000251</name>
</gene>
<keyword evidence="2" id="KW-0677">Repeat</keyword>
<dbReference type="GO" id="GO:0000981">
    <property type="term" value="F:DNA-binding transcription factor activity, RNA polymerase II-specific"/>
    <property type="evidence" value="ECO:0007669"/>
    <property type="project" value="TreeGrafter"/>
</dbReference>
<keyword evidence="3" id="KW-0805">Transcription regulation</keyword>
<feature type="domain" description="PAS" evidence="6">
    <location>
        <begin position="111"/>
        <end position="167"/>
    </location>
</feature>
<comment type="subcellular location">
    <subcellularLocation>
        <location evidence="1">Nucleus</location>
    </subcellularLocation>
</comment>
<keyword evidence="4" id="KW-0804">Transcription</keyword>
<dbReference type="CDD" id="cd00130">
    <property type="entry name" value="PAS"/>
    <property type="match status" value="2"/>
</dbReference>
<evidence type="ECO:0000313" key="7">
    <source>
        <dbReference type="EMBL" id="KAK0393520.1"/>
    </source>
</evidence>
<dbReference type="InterPro" id="IPR013767">
    <property type="entry name" value="PAS_fold"/>
</dbReference>
<comment type="caution">
    <text evidence="7">The sequence shown here is derived from an EMBL/GenBank/DDBJ whole genome shotgun (WGS) entry which is preliminary data.</text>
</comment>
<dbReference type="SMART" id="SM00091">
    <property type="entry name" value="PAS"/>
    <property type="match status" value="2"/>
</dbReference>
<dbReference type="Pfam" id="PF14598">
    <property type="entry name" value="PAS_11"/>
    <property type="match status" value="1"/>
</dbReference>
<protein>
    <recommendedName>
        <fullName evidence="6">PAS domain-containing protein</fullName>
    </recommendedName>
</protein>
<name>A0AA39GTZ4_9BILA</name>
<dbReference type="GO" id="GO:0000977">
    <property type="term" value="F:RNA polymerase II transcription regulatory region sequence-specific DNA binding"/>
    <property type="evidence" value="ECO:0007669"/>
    <property type="project" value="TreeGrafter"/>
</dbReference>
<dbReference type="EMBL" id="JAUCMV010000005">
    <property type="protein sequence ID" value="KAK0393520.1"/>
    <property type="molecule type" value="Genomic_DNA"/>
</dbReference>
<evidence type="ECO:0000256" key="3">
    <source>
        <dbReference type="ARBA" id="ARBA00023015"/>
    </source>
</evidence>
<dbReference type="GO" id="GO:0010557">
    <property type="term" value="P:positive regulation of macromolecule biosynthetic process"/>
    <property type="evidence" value="ECO:0007669"/>
    <property type="project" value="UniProtKB-ARBA"/>
</dbReference>
<sequence length="277" mass="31240">MELINSSLFHQPTDVHFTSSPLLKRYSCSSGFLTTVMSAASRRDLERQEFENLNKLLPISEAVSATLDKVSIVRIAAAYLALHEFLSDLDMKRDQPLDLTKPYLKDLPSYILQTLDGFVLLVDLSGRIIYASETASVHLGVSQADIMGCSLFPFVHVDDARELQRLLLDCQSYYDLTKSGVEIRMALIGLGTTLVQGGGCLETKLSSTMFMFRATKDLKIVFIDARVTEITGYNPANVLDHTLYQFVHPDDSTQLLHTHKTVNEWDRSLKMLFKRLR</sequence>
<keyword evidence="5" id="KW-0539">Nucleus</keyword>
<dbReference type="InterPro" id="IPR000014">
    <property type="entry name" value="PAS"/>
</dbReference>
<dbReference type="PANTHER" id="PTHR23043">
    <property type="entry name" value="HYPOXIA-INDUCIBLE FACTOR 1 ALPHA"/>
    <property type="match status" value="1"/>
</dbReference>
<dbReference type="SUPFAM" id="SSF55785">
    <property type="entry name" value="PYP-like sensor domain (PAS domain)"/>
    <property type="match status" value="2"/>
</dbReference>
<evidence type="ECO:0000256" key="4">
    <source>
        <dbReference type="ARBA" id="ARBA00023163"/>
    </source>
</evidence>
<evidence type="ECO:0000256" key="5">
    <source>
        <dbReference type="ARBA" id="ARBA00023242"/>
    </source>
</evidence>
<evidence type="ECO:0000256" key="2">
    <source>
        <dbReference type="ARBA" id="ARBA00022737"/>
    </source>
</evidence>